<dbReference type="SFLD" id="SFLDS00029">
    <property type="entry name" value="Radical_SAM"/>
    <property type="match status" value="1"/>
</dbReference>
<dbReference type="GO" id="GO:0042364">
    <property type="term" value="P:water-soluble vitamin biosynthetic process"/>
    <property type="evidence" value="ECO:0007669"/>
    <property type="project" value="UniProtKB-ARBA"/>
</dbReference>
<dbReference type="CDD" id="cd01335">
    <property type="entry name" value="Radical_SAM"/>
    <property type="match status" value="1"/>
</dbReference>
<feature type="domain" description="Radical SAM core" evidence="8">
    <location>
        <begin position="54"/>
        <end position="277"/>
    </location>
</feature>
<dbReference type="InterPro" id="IPR058240">
    <property type="entry name" value="rSAM_sf"/>
</dbReference>
<dbReference type="InterPro" id="IPR007197">
    <property type="entry name" value="rSAM"/>
</dbReference>
<dbReference type="InterPro" id="IPR006638">
    <property type="entry name" value="Elp3/MiaA/NifB-like_rSAM"/>
</dbReference>
<dbReference type="GO" id="GO:0044272">
    <property type="term" value="P:sulfur compound biosynthetic process"/>
    <property type="evidence" value="ECO:0007669"/>
    <property type="project" value="UniProtKB-ARBA"/>
</dbReference>
<dbReference type="AlphaFoldDB" id="A0A2R7Y3X4"/>
<evidence type="ECO:0000259" key="8">
    <source>
        <dbReference type="PROSITE" id="PS51918"/>
    </source>
</evidence>
<comment type="caution">
    <text evidence="9">The sequence shown here is derived from an EMBL/GenBank/DDBJ whole genome shotgun (WGS) entry which is preliminary data.</text>
</comment>
<evidence type="ECO:0000256" key="6">
    <source>
        <dbReference type="ARBA" id="ARBA00023014"/>
    </source>
</evidence>
<keyword evidence="2" id="KW-0004">4Fe-4S</keyword>
<dbReference type="Pfam" id="PF06968">
    <property type="entry name" value="BATS"/>
    <property type="match status" value="1"/>
</dbReference>
<proteinExistence type="predicted"/>
<evidence type="ECO:0000313" key="9">
    <source>
        <dbReference type="EMBL" id="PUA32089.1"/>
    </source>
</evidence>
<protein>
    <recommendedName>
        <fullName evidence="8">Radical SAM core domain-containing protein</fullName>
    </recommendedName>
</protein>
<dbReference type="SUPFAM" id="SSF102114">
    <property type="entry name" value="Radical SAM enzymes"/>
    <property type="match status" value="1"/>
</dbReference>
<dbReference type="Proteomes" id="UP000244066">
    <property type="component" value="Unassembled WGS sequence"/>
</dbReference>
<evidence type="ECO:0000256" key="5">
    <source>
        <dbReference type="ARBA" id="ARBA00023004"/>
    </source>
</evidence>
<dbReference type="InterPro" id="IPR010722">
    <property type="entry name" value="BATS_dom"/>
</dbReference>
<dbReference type="GO" id="GO:0046872">
    <property type="term" value="F:metal ion binding"/>
    <property type="evidence" value="ECO:0007669"/>
    <property type="project" value="UniProtKB-KW"/>
</dbReference>
<evidence type="ECO:0000256" key="2">
    <source>
        <dbReference type="ARBA" id="ARBA00022485"/>
    </source>
</evidence>
<gene>
    <name evidence="9" type="ORF">B9J98_04365</name>
</gene>
<accession>A0A2R7Y3X4</accession>
<keyword evidence="4" id="KW-0479">Metal-binding</keyword>
<dbReference type="GO" id="GO:0051539">
    <property type="term" value="F:4 iron, 4 sulfur cluster binding"/>
    <property type="evidence" value="ECO:0007669"/>
    <property type="project" value="UniProtKB-KW"/>
</dbReference>
<dbReference type="PANTHER" id="PTHR43288">
    <property type="entry name" value="BIOTIN SYNTHASE-RELATED PROTEIN, RADICAL SAM SUPERFAMILY"/>
    <property type="match status" value="1"/>
</dbReference>
<organism evidence="9 10">
    <name type="scientific">Candidatus Terraquivivens tikiterensis</name>
    <dbReference type="NCBI Taxonomy" id="1980982"/>
    <lineage>
        <taxon>Archaea</taxon>
        <taxon>Nitrososphaerota</taxon>
        <taxon>Candidatus Wolframiiraptoraceae</taxon>
        <taxon>Candidatus Terraquivivens</taxon>
    </lineage>
</organism>
<evidence type="ECO:0000256" key="7">
    <source>
        <dbReference type="ARBA" id="ARBA00034078"/>
    </source>
</evidence>
<evidence type="ECO:0000256" key="4">
    <source>
        <dbReference type="ARBA" id="ARBA00022723"/>
    </source>
</evidence>
<dbReference type="GO" id="GO:0003824">
    <property type="term" value="F:catalytic activity"/>
    <property type="evidence" value="ECO:0007669"/>
    <property type="project" value="InterPro"/>
</dbReference>
<dbReference type="InterPro" id="IPR013785">
    <property type="entry name" value="Aldolase_TIM"/>
</dbReference>
<dbReference type="EMBL" id="NDWU01000009">
    <property type="protein sequence ID" value="PUA32089.1"/>
    <property type="molecule type" value="Genomic_DNA"/>
</dbReference>
<name>A0A2R7Y3X4_9ARCH</name>
<dbReference type="SMART" id="SM00729">
    <property type="entry name" value="Elp3"/>
    <property type="match status" value="1"/>
</dbReference>
<evidence type="ECO:0000313" key="10">
    <source>
        <dbReference type="Proteomes" id="UP000244066"/>
    </source>
</evidence>
<evidence type="ECO:0000256" key="3">
    <source>
        <dbReference type="ARBA" id="ARBA00022691"/>
    </source>
</evidence>
<dbReference type="Gene3D" id="3.20.20.70">
    <property type="entry name" value="Aldolase class I"/>
    <property type="match status" value="1"/>
</dbReference>
<comment type="cofactor">
    <cofactor evidence="1">
        <name>[4Fe-4S] cluster</name>
        <dbReference type="ChEBI" id="CHEBI:49883"/>
    </cofactor>
</comment>
<keyword evidence="5" id="KW-0408">Iron</keyword>
<keyword evidence="6" id="KW-0411">Iron-sulfur</keyword>
<dbReference type="PROSITE" id="PS51918">
    <property type="entry name" value="RADICAL_SAM"/>
    <property type="match status" value="1"/>
</dbReference>
<dbReference type="Pfam" id="PF04055">
    <property type="entry name" value="Radical_SAM"/>
    <property type="match status" value="1"/>
</dbReference>
<dbReference type="SFLD" id="SFLDG01113">
    <property type="entry name" value="Uncharacterised_Radical_SAM_Su"/>
    <property type="match status" value="1"/>
</dbReference>
<evidence type="ECO:0000256" key="1">
    <source>
        <dbReference type="ARBA" id="ARBA00001966"/>
    </source>
</evidence>
<sequence length="335" mass="36543">MGSASLDACFSLRPDELRPLVERSWEVSRENFPGYIHFYFPGMVRIETSFYTPKNPLRFPGISITGGFCRLGCEHCKGIILRDMIHATTPEALFEACVKVRDAGGSGCLVTGGSLEDGSVPLKKFIQTLKRVKDELGLSVVVHTGFVDEELAEGLAYAGVDAAMVDVVGSDETIRSVLKLDRKVADYERSLDNLNRHSVPAVPHVVVGIHYGRILGERKALEVVSRHKPMALVVVALMPLAGTPMEKVPPPTPVDVMRVILFARLSMPDTPIVLGCARPRGALRSAMDVLALRAGINGIAYPSEEAYRFARRLGLGISIHDHCCSLIWRDISPGA</sequence>
<dbReference type="PANTHER" id="PTHR43288:SF2">
    <property type="entry name" value="RADICAL SAM CORE DOMAIN-CONTAINING PROTEIN"/>
    <property type="match status" value="1"/>
</dbReference>
<reference evidence="9 10" key="1">
    <citation type="submission" date="2017-04" db="EMBL/GenBank/DDBJ databases">
        <title>Draft Aigarchaeota genome from a New Zealand hot spring.</title>
        <authorList>
            <person name="Reysenbach A.-L."/>
            <person name="Donaho J.A."/>
            <person name="Gerhart J."/>
            <person name="Kelley J.F."/>
            <person name="Kouba K."/>
            <person name="Podar M."/>
            <person name="Stott M."/>
        </authorList>
    </citation>
    <scope>NUCLEOTIDE SEQUENCE [LARGE SCALE GENOMIC DNA]</scope>
    <source>
        <strain evidence="9">NZ13_MG1</strain>
    </source>
</reference>
<keyword evidence="3" id="KW-0949">S-adenosyl-L-methionine</keyword>
<comment type="cofactor">
    <cofactor evidence="7">
        <name>[2Fe-2S] cluster</name>
        <dbReference type="ChEBI" id="CHEBI:190135"/>
    </cofactor>
</comment>